<comment type="caution">
    <text evidence="2">The sequence shown here is derived from an EMBL/GenBank/DDBJ whole genome shotgun (WGS) entry which is preliminary data.</text>
</comment>
<reference evidence="2 3" key="1">
    <citation type="journal article" date="2019" name="Int. J. Syst. Evol. Microbiol.">
        <title>The Global Catalogue of Microorganisms (GCM) 10K type strain sequencing project: providing services to taxonomists for standard genome sequencing and annotation.</title>
        <authorList>
            <consortium name="The Broad Institute Genomics Platform"/>
            <consortium name="The Broad Institute Genome Sequencing Center for Infectious Disease"/>
            <person name="Wu L."/>
            <person name="Ma J."/>
        </authorList>
    </citation>
    <scope>NUCLEOTIDE SEQUENCE [LARGE SCALE GENOMIC DNA]</scope>
    <source>
        <strain evidence="2 3">JCM 10649</strain>
    </source>
</reference>
<keyword evidence="3" id="KW-1185">Reference proteome</keyword>
<organism evidence="2 3">
    <name type="scientific">Streptomyces stramineus</name>
    <dbReference type="NCBI Taxonomy" id="173861"/>
    <lineage>
        <taxon>Bacteria</taxon>
        <taxon>Bacillati</taxon>
        <taxon>Actinomycetota</taxon>
        <taxon>Actinomycetes</taxon>
        <taxon>Kitasatosporales</taxon>
        <taxon>Streptomycetaceae</taxon>
        <taxon>Streptomyces</taxon>
    </lineage>
</organism>
<accession>A0ABN0ZPI4</accession>
<protein>
    <submittedName>
        <fullName evidence="2">Uncharacterized protein</fullName>
    </submittedName>
</protein>
<evidence type="ECO:0000256" key="1">
    <source>
        <dbReference type="SAM" id="MobiDB-lite"/>
    </source>
</evidence>
<evidence type="ECO:0000313" key="2">
    <source>
        <dbReference type="EMBL" id="GAA0454595.1"/>
    </source>
</evidence>
<feature type="region of interest" description="Disordered" evidence="1">
    <location>
        <begin position="1"/>
        <end position="63"/>
    </location>
</feature>
<name>A0ABN0ZPI4_9ACTN</name>
<dbReference type="EMBL" id="BAAAHB010000012">
    <property type="protein sequence ID" value="GAA0454595.1"/>
    <property type="molecule type" value="Genomic_DNA"/>
</dbReference>
<dbReference type="Proteomes" id="UP001499895">
    <property type="component" value="Unassembled WGS sequence"/>
</dbReference>
<evidence type="ECO:0000313" key="3">
    <source>
        <dbReference type="Proteomes" id="UP001499895"/>
    </source>
</evidence>
<sequence length="96" mass="9557">MHGYGQPAANGPTPVPTCGQLPDGPGAGESGAGLPARRARSRLRAHSVPENWDVPGDGRPNGSVPVPVGRGLVLTPCRAVVVSGEAGFRGGIAGRA</sequence>
<gene>
    <name evidence="2" type="ORF">GCM10009544_16690</name>
</gene>
<proteinExistence type="predicted"/>